<name>A0A1Y6K5Q5_9CHLR</name>
<accession>A0A1Y6K5Q5</accession>
<evidence type="ECO:0000313" key="1">
    <source>
        <dbReference type="EMBL" id="SMX54973.1"/>
    </source>
</evidence>
<reference evidence="2" key="1">
    <citation type="submission" date="2017-05" db="EMBL/GenBank/DDBJ databases">
        <authorList>
            <person name="Kirkegaard R."/>
            <person name="Mcilroy J S."/>
        </authorList>
    </citation>
    <scope>NUCLEOTIDE SEQUENCE [LARGE SCALE GENOMIC DNA]</scope>
</reference>
<evidence type="ECO:0000313" key="2">
    <source>
        <dbReference type="Proteomes" id="UP000195514"/>
    </source>
</evidence>
<organism evidence="1 2">
    <name type="scientific">Candidatus Brevifilum fermentans</name>
    <dbReference type="NCBI Taxonomy" id="1986204"/>
    <lineage>
        <taxon>Bacteria</taxon>
        <taxon>Bacillati</taxon>
        <taxon>Chloroflexota</taxon>
        <taxon>Anaerolineae</taxon>
        <taxon>Anaerolineales</taxon>
        <taxon>Anaerolineaceae</taxon>
        <taxon>Candidatus Brevifilum</taxon>
    </lineage>
</organism>
<dbReference type="AlphaFoldDB" id="A0A1Y6K5Q5"/>
<dbReference type="Proteomes" id="UP000195514">
    <property type="component" value="Chromosome I"/>
</dbReference>
<sequence length="67" mass="7372">MHFVAILSDGWFHLIFTGMKISGKEQGAICGEAKYATENLSTDPDYFDNLYHFVPGVGMPFALAVTT</sequence>
<keyword evidence="2" id="KW-1185">Reference proteome</keyword>
<proteinExistence type="predicted"/>
<dbReference type="KEGG" id="abat:CFX1CAM_1908"/>
<gene>
    <name evidence="1" type="ORF">CFX1CAM_1908</name>
</gene>
<dbReference type="EMBL" id="LT859958">
    <property type="protein sequence ID" value="SMX54973.1"/>
    <property type="molecule type" value="Genomic_DNA"/>
</dbReference>
<protein>
    <submittedName>
        <fullName evidence="1">Uncharacterized protein</fullName>
    </submittedName>
</protein>